<dbReference type="InterPro" id="IPR024320">
    <property type="entry name" value="LPG_synthase_C"/>
</dbReference>
<dbReference type="GO" id="GO:0004812">
    <property type="term" value="F:aminoacyl-tRNA ligase activity"/>
    <property type="evidence" value="ECO:0007669"/>
    <property type="project" value="UniProtKB-KW"/>
</dbReference>
<dbReference type="Pfam" id="PF09924">
    <property type="entry name" value="LPG_synthase_C"/>
    <property type="match status" value="1"/>
</dbReference>
<reference evidence="10 11" key="1">
    <citation type="submission" date="2019-06" db="EMBL/GenBank/DDBJ databases">
        <title>Sequencing the genomes of 1000 actinobacteria strains.</title>
        <authorList>
            <person name="Klenk H.-P."/>
        </authorList>
    </citation>
    <scope>NUCLEOTIDE SEQUENCE [LARGE SCALE GENOMIC DNA]</scope>
    <source>
        <strain evidence="10 11">DSM 41649</strain>
    </source>
</reference>
<dbReference type="InterPro" id="IPR051211">
    <property type="entry name" value="PG_lysyltransferase"/>
</dbReference>
<accession>A0A561ETN0</accession>
<evidence type="ECO:0000256" key="7">
    <source>
        <dbReference type="SAM" id="Phobius"/>
    </source>
</evidence>
<feature type="transmembrane region" description="Helical" evidence="7">
    <location>
        <begin position="130"/>
        <end position="149"/>
    </location>
</feature>
<evidence type="ECO:0000259" key="8">
    <source>
        <dbReference type="Pfam" id="PF09924"/>
    </source>
</evidence>
<evidence type="ECO:0000313" key="10">
    <source>
        <dbReference type="EMBL" id="TWE18965.1"/>
    </source>
</evidence>
<comment type="subcellular location">
    <subcellularLocation>
        <location evidence="1">Cell membrane</location>
        <topology evidence="1">Multi-pass membrane protein</topology>
    </subcellularLocation>
</comment>
<feature type="transmembrane region" description="Helical" evidence="7">
    <location>
        <begin position="79"/>
        <end position="100"/>
    </location>
</feature>
<feature type="compositionally biased region" description="Low complexity" evidence="6">
    <location>
        <begin position="1"/>
        <end position="14"/>
    </location>
</feature>
<keyword evidence="10" id="KW-0436">Ligase</keyword>
<dbReference type="Proteomes" id="UP000318416">
    <property type="component" value="Unassembled WGS sequence"/>
</dbReference>
<dbReference type="RefSeq" id="WP_145792483.1">
    <property type="nucleotide sequence ID" value="NZ_BAAABR010000045.1"/>
</dbReference>
<feature type="region of interest" description="Disordered" evidence="6">
    <location>
        <begin position="1"/>
        <end position="25"/>
    </location>
</feature>
<dbReference type="OrthoDB" id="9801152at2"/>
<evidence type="ECO:0000256" key="5">
    <source>
        <dbReference type="ARBA" id="ARBA00023136"/>
    </source>
</evidence>
<evidence type="ECO:0000256" key="1">
    <source>
        <dbReference type="ARBA" id="ARBA00004651"/>
    </source>
</evidence>
<dbReference type="Pfam" id="PF16995">
    <property type="entry name" value="tRNA-synt_2_TM"/>
    <property type="match status" value="1"/>
</dbReference>
<proteinExistence type="predicted"/>
<feature type="domain" description="Phosphatidylglycerol lysyltransferase C-terminal" evidence="8">
    <location>
        <begin position="261"/>
        <end position="570"/>
    </location>
</feature>
<evidence type="ECO:0000256" key="2">
    <source>
        <dbReference type="ARBA" id="ARBA00022475"/>
    </source>
</evidence>
<feature type="transmembrane region" description="Helical" evidence="7">
    <location>
        <begin position="107"/>
        <end position="124"/>
    </location>
</feature>
<keyword evidence="3 7" id="KW-0812">Transmembrane</keyword>
<sequence>MSVPVSVEPSNSPSPEQPRRRGLQTLRTQAASVPRAWLPGAVGYACLVIGLLDIASAVFPKLRHTKMHSWAGQLPGGTTTLAAVGTLMVGTLLVLLAHALRRRKRRAWRAVCVLLPVGAALHILRWHQIGPAVVSLTLFAVILVHRREFYAKADPRTRWRAVANLAVMGLFSVLLGMLIVSVHPSSEIGNPGLLERLQETMYGLFGFDGPIDYRSDRITDLVAYSLGALGLLTAFTSAYLLLRPEKPEPELTPEDEVRVRGLLERHGARDSLGYFALRRDKSVLFSPTGKAAISYRVVSGVMLASGDPVGDVEAWPGAIKVFMAEAREHAWVPAVMGCSEVGGEVWTREAGLDALELGDEAIVDATTFSLAGRAMRNVRQMVKRIERNGYSCKVRRVSELTLEEKRRIADAAARWRGTDTERGFSMALGRFGDVGDDECVVVTAHKAPEEGEAAFGTGDDLKAVLHFVPWGADGISLELMRRDRAADPGLNELLIVAALQAVPAMGIRRVSLNFAMFRSALARGERIGAGPVLRAWRGLLVFSSRWFQIESLYKFNAKFQPEWEPRFLVYPQTRDLPRIGFAAMQAEAFITLGMPKFGRKRQRQGLMPEQVTVGPVTEAA</sequence>
<dbReference type="PANTHER" id="PTHR34697">
    <property type="entry name" value="PHOSPHATIDYLGLYCEROL LYSYLTRANSFERASE"/>
    <property type="match status" value="1"/>
</dbReference>
<evidence type="ECO:0000256" key="6">
    <source>
        <dbReference type="SAM" id="MobiDB-lite"/>
    </source>
</evidence>
<protein>
    <submittedName>
        <fullName evidence="10">Lysyl-tRNA synthetase class 2</fullName>
    </submittedName>
</protein>
<comment type="caution">
    <text evidence="10">The sequence shown here is derived from an EMBL/GenBank/DDBJ whole genome shotgun (WGS) entry which is preliminary data.</text>
</comment>
<keyword evidence="10" id="KW-0030">Aminoacyl-tRNA synthetase</keyword>
<feature type="domain" description="Lysyl-tRNA synthetase N-terminal transmembrane region" evidence="9">
    <location>
        <begin position="36"/>
        <end position="235"/>
    </location>
</feature>
<dbReference type="PANTHER" id="PTHR34697:SF2">
    <property type="entry name" value="PHOSPHATIDYLGLYCEROL LYSYLTRANSFERASE"/>
    <property type="match status" value="1"/>
</dbReference>
<dbReference type="AlphaFoldDB" id="A0A561ETN0"/>
<gene>
    <name evidence="10" type="ORF">FB465_4066</name>
</gene>
<dbReference type="InterPro" id="IPR031553">
    <property type="entry name" value="tRNA-synt_2_TM"/>
</dbReference>
<dbReference type="EMBL" id="VIVR01000001">
    <property type="protein sequence ID" value="TWE18965.1"/>
    <property type="molecule type" value="Genomic_DNA"/>
</dbReference>
<keyword evidence="5 7" id="KW-0472">Membrane</keyword>
<evidence type="ECO:0000313" key="11">
    <source>
        <dbReference type="Proteomes" id="UP000318416"/>
    </source>
</evidence>
<name>A0A561ETN0_9ACTN</name>
<keyword evidence="11" id="KW-1185">Reference proteome</keyword>
<feature type="transmembrane region" description="Helical" evidence="7">
    <location>
        <begin position="161"/>
        <end position="182"/>
    </location>
</feature>
<dbReference type="GO" id="GO:0016755">
    <property type="term" value="F:aminoacyltransferase activity"/>
    <property type="evidence" value="ECO:0007669"/>
    <property type="project" value="TreeGrafter"/>
</dbReference>
<keyword evidence="4 7" id="KW-1133">Transmembrane helix</keyword>
<evidence type="ECO:0000259" key="9">
    <source>
        <dbReference type="Pfam" id="PF16995"/>
    </source>
</evidence>
<evidence type="ECO:0000256" key="3">
    <source>
        <dbReference type="ARBA" id="ARBA00022692"/>
    </source>
</evidence>
<dbReference type="GO" id="GO:0005886">
    <property type="term" value="C:plasma membrane"/>
    <property type="evidence" value="ECO:0007669"/>
    <property type="project" value="UniProtKB-SubCell"/>
</dbReference>
<organism evidence="10 11">
    <name type="scientific">Kitasatospora atroaurantiaca</name>
    <dbReference type="NCBI Taxonomy" id="285545"/>
    <lineage>
        <taxon>Bacteria</taxon>
        <taxon>Bacillati</taxon>
        <taxon>Actinomycetota</taxon>
        <taxon>Actinomycetes</taxon>
        <taxon>Kitasatosporales</taxon>
        <taxon>Streptomycetaceae</taxon>
        <taxon>Kitasatospora</taxon>
    </lineage>
</organism>
<dbReference type="GO" id="GO:0055091">
    <property type="term" value="P:phospholipid homeostasis"/>
    <property type="evidence" value="ECO:0007669"/>
    <property type="project" value="TreeGrafter"/>
</dbReference>
<feature type="transmembrane region" description="Helical" evidence="7">
    <location>
        <begin position="36"/>
        <end position="59"/>
    </location>
</feature>
<keyword evidence="2" id="KW-1003">Cell membrane</keyword>
<evidence type="ECO:0000256" key="4">
    <source>
        <dbReference type="ARBA" id="ARBA00022989"/>
    </source>
</evidence>